<keyword evidence="3" id="KW-1185">Reference proteome</keyword>
<feature type="region of interest" description="Disordered" evidence="1">
    <location>
        <begin position="506"/>
        <end position="593"/>
    </location>
</feature>
<evidence type="ECO:0000256" key="1">
    <source>
        <dbReference type="SAM" id="MobiDB-lite"/>
    </source>
</evidence>
<feature type="region of interest" description="Disordered" evidence="1">
    <location>
        <begin position="1"/>
        <end position="52"/>
    </location>
</feature>
<dbReference type="Proteomes" id="UP000070544">
    <property type="component" value="Unassembled WGS sequence"/>
</dbReference>
<dbReference type="Gene3D" id="1.10.150.50">
    <property type="entry name" value="Transcription Factor, Ets-1"/>
    <property type="match status" value="1"/>
</dbReference>
<feature type="region of interest" description="Disordered" evidence="1">
    <location>
        <begin position="434"/>
        <end position="453"/>
    </location>
</feature>
<protein>
    <recommendedName>
        <fullName evidence="4">SAM domain-containing protein</fullName>
    </recommendedName>
</protein>
<feature type="compositionally biased region" description="Low complexity" evidence="1">
    <location>
        <begin position="512"/>
        <end position="525"/>
    </location>
</feature>
<name>A0A139AXL6_GONPJ</name>
<reference evidence="2 3" key="1">
    <citation type="journal article" date="2015" name="Genome Biol. Evol.">
        <title>Phylogenomic analyses indicate that early fungi evolved digesting cell walls of algal ancestors of land plants.</title>
        <authorList>
            <person name="Chang Y."/>
            <person name="Wang S."/>
            <person name="Sekimoto S."/>
            <person name="Aerts A.L."/>
            <person name="Choi C."/>
            <person name="Clum A."/>
            <person name="LaButti K.M."/>
            <person name="Lindquist E.A."/>
            <person name="Yee Ngan C."/>
            <person name="Ohm R.A."/>
            <person name="Salamov A.A."/>
            <person name="Grigoriev I.V."/>
            <person name="Spatafora J.W."/>
            <person name="Berbee M.L."/>
        </authorList>
    </citation>
    <scope>NUCLEOTIDE SEQUENCE [LARGE SCALE GENOMIC DNA]</scope>
    <source>
        <strain evidence="2 3">JEL478</strain>
    </source>
</reference>
<feature type="compositionally biased region" description="Polar residues" evidence="1">
    <location>
        <begin position="349"/>
        <end position="364"/>
    </location>
</feature>
<feature type="compositionally biased region" description="Basic and acidic residues" evidence="1">
    <location>
        <begin position="39"/>
        <end position="52"/>
    </location>
</feature>
<dbReference type="InterPro" id="IPR013761">
    <property type="entry name" value="SAM/pointed_sf"/>
</dbReference>
<dbReference type="OrthoDB" id="10669946at2759"/>
<evidence type="ECO:0000313" key="3">
    <source>
        <dbReference type="Proteomes" id="UP000070544"/>
    </source>
</evidence>
<dbReference type="AlphaFoldDB" id="A0A139AXL6"/>
<evidence type="ECO:0000313" key="2">
    <source>
        <dbReference type="EMBL" id="KXS21459.1"/>
    </source>
</evidence>
<feature type="compositionally biased region" description="Acidic residues" evidence="1">
    <location>
        <begin position="376"/>
        <end position="390"/>
    </location>
</feature>
<organism evidence="2 3">
    <name type="scientific">Gonapodya prolifera (strain JEL478)</name>
    <name type="common">Monoblepharis prolifera</name>
    <dbReference type="NCBI Taxonomy" id="1344416"/>
    <lineage>
        <taxon>Eukaryota</taxon>
        <taxon>Fungi</taxon>
        <taxon>Fungi incertae sedis</taxon>
        <taxon>Chytridiomycota</taxon>
        <taxon>Chytridiomycota incertae sedis</taxon>
        <taxon>Monoblepharidomycetes</taxon>
        <taxon>Monoblepharidales</taxon>
        <taxon>Gonapodyaceae</taxon>
        <taxon>Gonapodya</taxon>
    </lineage>
</organism>
<evidence type="ECO:0008006" key="4">
    <source>
        <dbReference type="Google" id="ProtNLM"/>
    </source>
</evidence>
<accession>A0A139AXL6</accession>
<dbReference type="SUPFAM" id="SSF47769">
    <property type="entry name" value="SAM/Pointed domain"/>
    <property type="match status" value="1"/>
</dbReference>
<proteinExistence type="predicted"/>
<dbReference type="EMBL" id="KQ965732">
    <property type="protein sequence ID" value="KXS21459.1"/>
    <property type="molecule type" value="Genomic_DNA"/>
</dbReference>
<feature type="compositionally biased region" description="Basic and acidic residues" evidence="1">
    <location>
        <begin position="578"/>
        <end position="593"/>
    </location>
</feature>
<sequence length="608" mass="65326">MAEALSPLHSPRPTIPSPESVPRITTPPNHPPNHTPRSQSEKSEKSELTLVSERRDDVSMFSAASSWRNPFPKPFWEENDIPALFRKDPPTLKVTGTMEFERVVGSQTADPMGVVAGMVSVLLLPVTLPITKVMQASNPAKTLPQTVHDVRNWLFYHHLGRHVDAFERDGIDGDKLVCLGRADVAEKYGMDSKELDVLFDAIDEFIRGKAMAVQNLLVIPMMKCTLQHLRRQATSTKGKLPSSKLHLIADTAGDAAYLDFSRDWATGTGRHMGWQPADIQLLRDAGLSAERLADNLPNIKTAAYRVVLEEFEHDVAGGRRNSVSSHLSGSTQNDPTRLHLPSSPARSDITLTVSAPPNKSISDTSLRDGTLAEADLPSDDSEDEAVDDADLGFAPTVKARRRRSVRKSAESGGGPRQAPSSKLSIDGGIRPLSLISSASPAPPPLNHAPKSAPAVIHPTPPPPTYVGPAYFKLGPLVLRMGLDYSNPQARRSGGGIVLSGEIHRLSAPHTPPRASHSSASSKPASFSPPRPLSFSPNGVAPKISEAHRRASVAPVPVARHAPIPAVSHVRKTPGASGGEDKLKPSGGPQKEKFAALRSLFGRKIGGKV</sequence>
<feature type="compositionally biased region" description="Polar residues" evidence="1">
    <location>
        <begin position="321"/>
        <end position="335"/>
    </location>
</feature>
<feature type="region of interest" description="Disordered" evidence="1">
    <location>
        <begin position="317"/>
        <end position="428"/>
    </location>
</feature>
<gene>
    <name evidence="2" type="ORF">M427DRAFT_50899</name>
</gene>